<dbReference type="NCBIfam" id="NF001126">
    <property type="entry name" value="PRK00139.1-4"/>
    <property type="match status" value="1"/>
</dbReference>
<feature type="domain" description="Mur ligase central" evidence="11">
    <location>
        <begin position="112"/>
        <end position="321"/>
    </location>
</feature>
<evidence type="ECO:0000256" key="4">
    <source>
        <dbReference type="ARBA" id="ARBA00022984"/>
    </source>
</evidence>
<comment type="caution">
    <text evidence="12">The sequence shown here is derived from an EMBL/GenBank/DDBJ whole genome shotgun (WGS) entry which is preliminary data.</text>
</comment>
<dbReference type="NCBIfam" id="TIGR01085">
    <property type="entry name" value="murE"/>
    <property type="match status" value="1"/>
</dbReference>
<name>I4EDS2_9BACT</name>
<evidence type="ECO:0000256" key="3">
    <source>
        <dbReference type="ARBA" id="ARBA00022960"/>
    </source>
</evidence>
<keyword evidence="6 7" id="KW-0961">Cell wall biogenesis/degradation</keyword>
<feature type="binding site" evidence="7">
    <location>
        <position position="155"/>
    </location>
    <ligand>
        <name>UDP-N-acetyl-alpha-D-muramoyl-L-alanyl-D-glutamate</name>
        <dbReference type="ChEBI" id="CHEBI:83900"/>
    </ligand>
</feature>
<feature type="binding site" evidence="7">
    <location>
        <begin position="158"/>
        <end position="159"/>
    </location>
    <ligand>
        <name>UDP-N-acetyl-alpha-D-muramoyl-L-alanyl-D-glutamate</name>
        <dbReference type="ChEBI" id="CHEBI:83900"/>
    </ligand>
</feature>
<protein>
    <recommendedName>
        <fullName evidence="7">UDP-N-acetylmuramyl-tripeptide synthetase</fullName>
        <ecNumber evidence="7">6.3.2.-</ecNumber>
    </recommendedName>
    <alternativeName>
        <fullName evidence="7">UDP-MurNAc-tripeptide synthetase</fullName>
    </alternativeName>
</protein>
<keyword evidence="2 7" id="KW-0132">Cell division</keyword>
<dbReference type="SUPFAM" id="SSF53244">
    <property type="entry name" value="MurD-like peptide ligases, peptide-binding domain"/>
    <property type="match status" value="1"/>
</dbReference>
<dbReference type="PANTHER" id="PTHR23135">
    <property type="entry name" value="MUR LIGASE FAMILY MEMBER"/>
    <property type="match status" value="1"/>
</dbReference>
<dbReference type="Pfam" id="PF02875">
    <property type="entry name" value="Mur_ligase_C"/>
    <property type="match status" value="1"/>
</dbReference>
<feature type="domain" description="Mur ligase C-terminal" evidence="10">
    <location>
        <begin position="344"/>
        <end position="475"/>
    </location>
</feature>
<keyword evidence="5 7" id="KW-0131">Cell cycle</keyword>
<dbReference type="PANTHER" id="PTHR23135:SF4">
    <property type="entry name" value="UDP-N-ACETYLMURAMOYL-L-ALANYL-D-GLUTAMATE--2,6-DIAMINOPIMELATE LIGASE MURE HOMOLOG, CHLOROPLASTIC"/>
    <property type="match status" value="1"/>
</dbReference>
<keyword evidence="3 7" id="KW-0133">Cell shape</keyword>
<dbReference type="SUPFAM" id="SSF53623">
    <property type="entry name" value="MurD-like peptide ligases, catalytic domain"/>
    <property type="match status" value="1"/>
</dbReference>
<sequence length="515" mass="54452">MIAISLADLLTGIPTTRLAGDSTVLISNLCYDSRLAGPGSLFVALRGSYTDGHRYLRDARARGAHAALVESWEPEVAGFPAVVQVPSTRVALAPLAARFFGYPGESLNIIGVTGTDGKTTTAYLIDVMLRASGFRTGMLGTVAIRVGERVIEHDNRQTTPESLEVQRLLADMREAAVDWAVLEATSHGLALPRLDCCPFDIGVVTNITQEHLEFHGTVEEYRWAKARLLERVSAGSGRPGPRGAVLNADDEGARSIAPAAGPAPIVWFSSRGARAEIRATGIETGSDGTRFRLETPTGSAGVRLALIGQFNVDNALAAAGVGHLIGLSAGEIAEGIGSLESVPGRLRRVALGQPFEVIVDYAHTPESLEKTLRLVRGLVRGRVIAVFGSAGERDRVKRPLQGAVGARLADISIFTSEDPRCEDPEAIIAEISAGAEAAGAVEGRDYFRIEDRRAAIRAAIERAGPGDAVVLAGKGHEQCIIYGVERRPWDEAGEAMAALQGIGYGQTVEGEGGGR</sequence>
<comment type="function">
    <text evidence="7">Catalyzes the addition of an amino acid to the nucleotide precursor UDP-N-acetylmuramoyl-L-alanyl-D-glutamate (UMAG) in the biosynthesis of bacterial cell-wall peptidoglycan.</text>
</comment>
<feature type="binding site" evidence="7">
    <location>
        <position position="185"/>
    </location>
    <ligand>
        <name>UDP-N-acetyl-alpha-D-muramoyl-L-alanyl-D-glutamate</name>
        <dbReference type="ChEBI" id="CHEBI:83900"/>
    </ligand>
</feature>
<feature type="modified residue" description="N6-carboxylysine" evidence="7">
    <location>
        <position position="225"/>
    </location>
</feature>
<keyword evidence="7 12" id="KW-0436">Ligase</keyword>
<dbReference type="GO" id="GO:0000287">
    <property type="term" value="F:magnesium ion binding"/>
    <property type="evidence" value="ECO:0007669"/>
    <property type="project" value="UniProtKB-UniRule"/>
</dbReference>
<dbReference type="EMBL" id="CAGS01000067">
    <property type="protein sequence ID" value="CCF82834.1"/>
    <property type="molecule type" value="Genomic_DNA"/>
</dbReference>
<comment type="PTM">
    <text evidence="7">Carboxylation is probably crucial for Mg(2+) binding and, consequently, for the gamma-phosphate positioning of ATP.</text>
</comment>
<feature type="binding site" evidence="7">
    <location>
        <position position="193"/>
    </location>
    <ligand>
        <name>UDP-N-acetyl-alpha-D-muramoyl-L-alanyl-D-glutamate</name>
        <dbReference type="ChEBI" id="CHEBI:83900"/>
    </ligand>
</feature>
<proteinExistence type="inferred from homology"/>
<dbReference type="GO" id="GO:0051301">
    <property type="term" value="P:cell division"/>
    <property type="evidence" value="ECO:0007669"/>
    <property type="project" value="UniProtKB-KW"/>
</dbReference>
<dbReference type="Pfam" id="PF01225">
    <property type="entry name" value="Mur_ligase"/>
    <property type="match status" value="1"/>
</dbReference>
<dbReference type="InterPro" id="IPR013221">
    <property type="entry name" value="Mur_ligase_cen"/>
</dbReference>
<evidence type="ECO:0000256" key="5">
    <source>
        <dbReference type="ARBA" id="ARBA00023306"/>
    </source>
</evidence>
<dbReference type="EC" id="6.3.2.-" evidence="7"/>
<dbReference type="InterPro" id="IPR036565">
    <property type="entry name" value="Mur-like_cat_sf"/>
</dbReference>
<dbReference type="Proteomes" id="UP000004221">
    <property type="component" value="Unassembled WGS sequence"/>
</dbReference>
<keyword evidence="7" id="KW-0963">Cytoplasm</keyword>
<dbReference type="GO" id="GO:0005524">
    <property type="term" value="F:ATP binding"/>
    <property type="evidence" value="ECO:0007669"/>
    <property type="project" value="UniProtKB-UniRule"/>
</dbReference>
<comment type="cofactor">
    <cofactor evidence="7">
        <name>Mg(2+)</name>
        <dbReference type="ChEBI" id="CHEBI:18420"/>
    </cofactor>
</comment>
<keyword evidence="7" id="KW-0067">ATP-binding</keyword>
<dbReference type="Gene3D" id="3.90.190.20">
    <property type="entry name" value="Mur ligase, C-terminal domain"/>
    <property type="match status" value="1"/>
</dbReference>
<organism evidence="12 13">
    <name type="scientific">Nitrolancea hollandica Lb</name>
    <dbReference type="NCBI Taxonomy" id="1129897"/>
    <lineage>
        <taxon>Bacteria</taxon>
        <taxon>Pseudomonadati</taxon>
        <taxon>Thermomicrobiota</taxon>
        <taxon>Thermomicrobia</taxon>
        <taxon>Sphaerobacterales</taxon>
        <taxon>Sphaerobacterineae</taxon>
        <taxon>Sphaerobacteraceae</taxon>
        <taxon>Nitrolancea</taxon>
    </lineage>
</organism>
<feature type="binding site" evidence="7">
    <location>
        <position position="33"/>
    </location>
    <ligand>
        <name>UDP-N-acetyl-alpha-D-muramoyl-L-alanyl-D-glutamate</name>
        <dbReference type="ChEBI" id="CHEBI:83900"/>
    </ligand>
</feature>
<evidence type="ECO:0000313" key="13">
    <source>
        <dbReference type="Proteomes" id="UP000004221"/>
    </source>
</evidence>
<keyword evidence="13" id="KW-1185">Reference proteome</keyword>
<evidence type="ECO:0000256" key="6">
    <source>
        <dbReference type="ARBA" id="ARBA00023316"/>
    </source>
</evidence>
<evidence type="ECO:0000259" key="9">
    <source>
        <dbReference type="Pfam" id="PF01225"/>
    </source>
</evidence>
<evidence type="ECO:0000256" key="2">
    <source>
        <dbReference type="ARBA" id="ARBA00022618"/>
    </source>
</evidence>
<dbReference type="GO" id="GO:0005737">
    <property type="term" value="C:cytoplasm"/>
    <property type="evidence" value="ECO:0007669"/>
    <property type="project" value="UniProtKB-SubCell"/>
</dbReference>
<comment type="similarity">
    <text evidence="1 7">Belongs to the MurCDEF family. MurE subfamily.</text>
</comment>
<dbReference type="RefSeq" id="WP_008475293.1">
    <property type="nucleotide sequence ID" value="NZ_CAGS01000067.1"/>
</dbReference>
<evidence type="ECO:0000259" key="10">
    <source>
        <dbReference type="Pfam" id="PF02875"/>
    </source>
</evidence>
<keyword evidence="7" id="KW-0460">Magnesium</keyword>
<dbReference type="GO" id="GO:0071555">
    <property type="term" value="P:cell wall organization"/>
    <property type="evidence" value="ECO:0007669"/>
    <property type="project" value="UniProtKB-KW"/>
</dbReference>
<keyword evidence="4 7" id="KW-0573">Peptidoglycan synthesis</keyword>
<dbReference type="AlphaFoldDB" id="I4EDS2"/>
<feature type="binding site" evidence="7">
    <location>
        <begin position="114"/>
        <end position="120"/>
    </location>
    <ligand>
        <name>ATP</name>
        <dbReference type="ChEBI" id="CHEBI:30616"/>
    </ligand>
</feature>
<dbReference type="InterPro" id="IPR005761">
    <property type="entry name" value="UDP-N-AcMur-Glu-dNH2Pim_ligase"/>
</dbReference>
<dbReference type="Pfam" id="PF08245">
    <property type="entry name" value="Mur_ligase_M"/>
    <property type="match status" value="1"/>
</dbReference>
<keyword evidence="7" id="KW-0547">Nucleotide-binding</keyword>
<dbReference type="InterPro" id="IPR004101">
    <property type="entry name" value="Mur_ligase_C"/>
</dbReference>
<dbReference type="InterPro" id="IPR000713">
    <property type="entry name" value="Mur_ligase_N"/>
</dbReference>
<reference evidence="12 13" key="1">
    <citation type="journal article" date="2012" name="ISME J.">
        <title>Nitrification expanded: discovery, physiology and genomics of a nitrite-oxidizing bacterium from the phylum Chloroflexi.</title>
        <authorList>
            <person name="Sorokin D.Y."/>
            <person name="Lucker S."/>
            <person name="Vejmelkova D."/>
            <person name="Kostrikina N.A."/>
            <person name="Kleerebezem R."/>
            <person name="Rijpstra W.I."/>
            <person name="Damste J.S."/>
            <person name="Le Paslier D."/>
            <person name="Muyzer G."/>
            <person name="Wagner M."/>
            <person name="van Loosdrecht M.C."/>
            <person name="Daims H."/>
        </authorList>
    </citation>
    <scope>NUCLEOTIDE SEQUENCE [LARGE SCALE GENOMIC DNA]</scope>
    <source>
        <strain evidence="13">none</strain>
    </source>
</reference>
<dbReference type="InterPro" id="IPR035911">
    <property type="entry name" value="MurE/MurF_N"/>
</dbReference>
<comment type="caution">
    <text evidence="7">Lacks conserved residue(s) required for the propagation of feature annotation.</text>
</comment>
<evidence type="ECO:0000256" key="1">
    <source>
        <dbReference type="ARBA" id="ARBA00005898"/>
    </source>
</evidence>
<feature type="domain" description="Mur ligase N-terminal catalytic" evidence="9">
    <location>
        <begin position="26"/>
        <end position="99"/>
    </location>
</feature>
<dbReference type="GO" id="GO:0009252">
    <property type="term" value="P:peptidoglycan biosynthetic process"/>
    <property type="evidence" value="ECO:0007669"/>
    <property type="project" value="UniProtKB-UniRule"/>
</dbReference>
<accession>I4EDS2</accession>
<comment type="subcellular location">
    <subcellularLocation>
        <location evidence="7 8">Cytoplasm</location>
    </subcellularLocation>
</comment>
<evidence type="ECO:0000313" key="12">
    <source>
        <dbReference type="EMBL" id="CCF82834.1"/>
    </source>
</evidence>
<dbReference type="SUPFAM" id="SSF63418">
    <property type="entry name" value="MurE/MurF N-terminal domain"/>
    <property type="match status" value="1"/>
</dbReference>
<dbReference type="UniPathway" id="UPA00219"/>
<comment type="pathway">
    <text evidence="7 8">Cell wall biogenesis; peptidoglycan biosynthesis.</text>
</comment>
<gene>
    <name evidence="7 12" type="primary">murE</name>
    <name evidence="12" type="ORF">NITHO_1590025</name>
</gene>
<dbReference type="OrthoDB" id="9800958at2"/>
<evidence type="ECO:0000259" key="11">
    <source>
        <dbReference type="Pfam" id="PF08245"/>
    </source>
</evidence>
<evidence type="ECO:0000256" key="7">
    <source>
        <dbReference type="HAMAP-Rule" id="MF_00208"/>
    </source>
</evidence>
<dbReference type="HAMAP" id="MF_00208">
    <property type="entry name" value="MurE"/>
    <property type="match status" value="1"/>
</dbReference>
<dbReference type="Gene3D" id="3.40.1390.10">
    <property type="entry name" value="MurE/MurF, N-terminal domain"/>
    <property type="match status" value="1"/>
</dbReference>
<dbReference type="GO" id="GO:0008360">
    <property type="term" value="P:regulation of cell shape"/>
    <property type="evidence" value="ECO:0007669"/>
    <property type="project" value="UniProtKB-KW"/>
</dbReference>
<dbReference type="Gene3D" id="3.40.1190.10">
    <property type="entry name" value="Mur-like, catalytic domain"/>
    <property type="match status" value="1"/>
</dbReference>
<evidence type="ECO:0000256" key="8">
    <source>
        <dbReference type="RuleBase" id="RU004135"/>
    </source>
</evidence>
<dbReference type="InterPro" id="IPR036615">
    <property type="entry name" value="Mur_ligase_C_dom_sf"/>
</dbReference>
<dbReference type="GO" id="GO:0016881">
    <property type="term" value="F:acid-amino acid ligase activity"/>
    <property type="evidence" value="ECO:0007669"/>
    <property type="project" value="UniProtKB-UniRule"/>
</dbReference>